<protein>
    <submittedName>
        <fullName evidence="4">Transcriptional regulator, TetR family</fullName>
    </submittedName>
</protein>
<keyword evidence="1 2" id="KW-0238">DNA-binding</keyword>
<dbReference type="InterPro" id="IPR001647">
    <property type="entry name" value="HTH_TetR"/>
</dbReference>
<feature type="domain" description="HTH tetR-type" evidence="3">
    <location>
        <begin position="17"/>
        <end position="77"/>
    </location>
</feature>
<dbReference type="EMBL" id="FZOF01000007">
    <property type="protein sequence ID" value="SNS68462.1"/>
    <property type="molecule type" value="Genomic_DNA"/>
</dbReference>
<feature type="DNA-binding region" description="H-T-H motif" evidence="2">
    <location>
        <begin position="40"/>
        <end position="59"/>
    </location>
</feature>
<sequence length="208" mass="22162">MAADSAGRREAPTGAKPSARERLLSAADELFYAEGVQTVGIDRIIERAGVAKASLYNTFGSKDELVHAYLRARHAGTSARILAFLERYETPRARLLGVFDAQSEAFKGPGHRGCAFIAASAEAEAGSSTEQASNDYRVWVRTLFTDLARQAGVPDPQTLGRRLHLLYDGCAVSVRMDADPEAAAAARATAEVLLDAALSAPPERATAD</sequence>
<dbReference type="AlphaFoldDB" id="A0A239GI55"/>
<gene>
    <name evidence="4" type="ORF">SAMN05216252_107402</name>
</gene>
<dbReference type="Gene3D" id="1.10.357.10">
    <property type="entry name" value="Tetracycline Repressor, domain 2"/>
    <property type="match status" value="1"/>
</dbReference>
<dbReference type="PRINTS" id="PR00455">
    <property type="entry name" value="HTHTETR"/>
</dbReference>
<dbReference type="InterPro" id="IPR036271">
    <property type="entry name" value="Tet_transcr_reg_TetR-rel_C_sf"/>
</dbReference>
<name>A0A239GI55_9ACTN</name>
<evidence type="ECO:0000256" key="1">
    <source>
        <dbReference type="ARBA" id="ARBA00023125"/>
    </source>
</evidence>
<dbReference type="PROSITE" id="PS50977">
    <property type="entry name" value="HTH_TETR_2"/>
    <property type="match status" value="1"/>
</dbReference>
<dbReference type="RefSeq" id="WP_089224813.1">
    <property type="nucleotide sequence ID" value="NZ_FZOF01000007.1"/>
</dbReference>
<dbReference type="GO" id="GO:0003700">
    <property type="term" value="F:DNA-binding transcription factor activity"/>
    <property type="evidence" value="ECO:0007669"/>
    <property type="project" value="TreeGrafter"/>
</dbReference>
<accession>A0A239GI55</accession>
<dbReference type="PANTHER" id="PTHR30055:SF200">
    <property type="entry name" value="HTH-TYPE TRANSCRIPTIONAL REPRESSOR BDCR"/>
    <property type="match status" value="1"/>
</dbReference>
<evidence type="ECO:0000256" key="2">
    <source>
        <dbReference type="PROSITE-ProRule" id="PRU00335"/>
    </source>
</evidence>
<dbReference type="InterPro" id="IPR009057">
    <property type="entry name" value="Homeodomain-like_sf"/>
</dbReference>
<proteinExistence type="predicted"/>
<dbReference type="GO" id="GO:0000976">
    <property type="term" value="F:transcription cis-regulatory region binding"/>
    <property type="evidence" value="ECO:0007669"/>
    <property type="project" value="TreeGrafter"/>
</dbReference>
<dbReference type="Proteomes" id="UP000198280">
    <property type="component" value="Unassembled WGS sequence"/>
</dbReference>
<dbReference type="SUPFAM" id="SSF48498">
    <property type="entry name" value="Tetracyclin repressor-like, C-terminal domain"/>
    <property type="match status" value="1"/>
</dbReference>
<keyword evidence="5" id="KW-1185">Reference proteome</keyword>
<organism evidence="4 5">
    <name type="scientific">Actinacidiphila glaucinigra</name>
    <dbReference type="NCBI Taxonomy" id="235986"/>
    <lineage>
        <taxon>Bacteria</taxon>
        <taxon>Bacillati</taxon>
        <taxon>Actinomycetota</taxon>
        <taxon>Actinomycetes</taxon>
        <taxon>Kitasatosporales</taxon>
        <taxon>Streptomycetaceae</taxon>
        <taxon>Actinacidiphila</taxon>
    </lineage>
</organism>
<dbReference type="PANTHER" id="PTHR30055">
    <property type="entry name" value="HTH-TYPE TRANSCRIPTIONAL REGULATOR RUTR"/>
    <property type="match status" value="1"/>
</dbReference>
<evidence type="ECO:0000259" key="3">
    <source>
        <dbReference type="PROSITE" id="PS50977"/>
    </source>
</evidence>
<evidence type="ECO:0000313" key="5">
    <source>
        <dbReference type="Proteomes" id="UP000198280"/>
    </source>
</evidence>
<dbReference type="OrthoDB" id="4214267at2"/>
<dbReference type="InterPro" id="IPR050109">
    <property type="entry name" value="HTH-type_TetR-like_transc_reg"/>
</dbReference>
<evidence type="ECO:0000313" key="4">
    <source>
        <dbReference type="EMBL" id="SNS68462.1"/>
    </source>
</evidence>
<dbReference type="Pfam" id="PF00440">
    <property type="entry name" value="TetR_N"/>
    <property type="match status" value="1"/>
</dbReference>
<reference evidence="4 5" key="1">
    <citation type="submission" date="2017-06" db="EMBL/GenBank/DDBJ databases">
        <authorList>
            <person name="Kim H.J."/>
            <person name="Triplett B.A."/>
        </authorList>
    </citation>
    <scope>NUCLEOTIDE SEQUENCE [LARGE SCALE GENOMIC DNA]</scope>
    <source>
        <strain evidence="4 5">CGMCC 4.1858</strain>
    </source>
</reference>
<dbReference type="SUPFAM" id="SSF46689">
    <property type="entry name" value="Homeodomain-like"/>
    <property type="match status" value="1"/>
</dbReference>